<evidence type="ECO:0000313" key="1">
    <source>
        <dbReference type="EMBL" id="GAH90786.1"/>
    </source>
</evidence>
<proteinExistence type="predicted"/>
<reference evidence="1" key="1">
    <citation type="journal article" date="2014" name="Front. Microbiol.">
        <title>High frequency of phylogenetically diverse reductive dehalogenase-homologous genes in deep subseafloor sedimentary metagenomes.</title>
        <authorList>
            <person name="Kawai M."/>
            <person name="Futagami T."/>
            <person name="Toyoda A."/>
            <person name="Takaki Y."/>
            <person name="Nishi S."/>
            <person name="Hori S."/>
            <person name="Arai W."/>
            <person name="Tsubouchi T."/>
            <person name="Morono Y."/>
            <person name="Uchiyama I."/>
            <person name="Ito T."/>
            <person name="Fujiyama A."/>
            <person name="Inagaki F."/>
            <person name="Takami H."/>
        </authorList>
    </citation>
    <scope>NUCLEOTIDE SEQUENCE</scope>
    <source>
        <strain evidence="1">Expedition CK06-06</strain>
    </source>
</reference>
<gene>
    <name evidence="1" type="ORF">S03H2_72517</name>
</gene>
<comment type="caution">
    <text evidence="1">The sequence shown here is derived from an EMBL/GenBank/DDBJ whole genome shotgun (WGS) entry which is preliminary data.</text>
</comment>
<dbReference type="AlphaFoldDB" id="X1J7R8"/>
<dbReference type="EMBL" id="BARU01049084">
    <property type="protein sequence ID" value="GAH90786.1"/>
    <property type="molecule type" value="Genomic_DNA"/>
</dbReference>
<feature type="non-terminal residue" evidence="1">
    <location>
        <position position="55"/>
    </location>
</feature>
<accession>X1J7R8</accession>
<feature type="non-terminal residue" evidence="1">
    <location>
        <position position="1"/>
    </location>
</feature>
<sequence>HNFYQSSLAADKSLKVLNYIDEFKLKIRSEGCSVIKSNIASSVAYLYDVVFRPYS</sequence>
<name>X1J7R8_9ZZZZ</name>
<protein>
    <submittedName>
        <fullName evidence="1">Uncharacterized protein</fullName>
    </submittedName>
</protein>
<organism evidence="1">
    <name type="scientific">marine sediment metagenome</name>
    <dbReference type="NCBI Taxonomy" id="412755"/>
    <lineage>
        <taxon>unclassified sequences</taxon>
        <taxon>metagenomes</taxon>
        <taxon>ecological metagenomes</taxon>
    </lineage>
</organism>